<dbReference type="Pfam" id="PF13637">
    <property type="entry name" value="Ank_4"/>
    <property type="match status" value="2"/>
</dbReference>
<name>A0A1Z5K8B8_FISSO</name>
<feature type="repeat" description="ANK" evidence="5">
    <location>
        <begin position="272"/>
        <end position="304"/>
    </location>
</feature>
<gene>
    <name evidence="7" type="ORF">FisN_14Hh106</name>
</gene>
<dbReference type="PROSITE" id="PS50297">
    <property type="entry name" value="ANK_REP_REGION"/>
    <property type="match status" value="1"/>
</dbReference>
<dbReference type="SUPFAM" id="SSF48403">
    <property type="entry name" value="Ankyrin repeat"/>
    <property type="match status" value="1"/>
</dbReference>
<evidence type="ECO:0000313" key="8">
    <source>
        <dbReference type="Proteomes" id="UP000198406"/>
    </source>
</evidence>
<dbReference type="PANTHER" id="PTHR24171:SF9">
    <property type="entry name" value="ANKYRIN REPEAT DOMAIN-CONTAINING PROTEIN 39"/>
    <property type="match status" value="1"/>
</dbReference>
<dbReference type="Pfam" id="PF12796">
    <property type="entry name" value="Ank_2"/>
    <property type="match status" value="1"/>
</dbReference>
<dbReference type="InterPro" id="IPR036770">
    <property type="entry name" value="Ankyrin_rpt-contain_sf"/>
</dbReference>
<dbReference type="PANTHER" id="PTHR24171">
    <property type="entry name" value="ANKYRIN REPEAT DOMAIN-CONTAINING PROTEIN 39-RELATED"/>
    <property type="match status" value="1"/>
</dbReference>
<dbReference type="AlphaFoldDB" id="A0A1Z5K8B8"/>
<comment type="caution">
    <text evidence="7">The sequence shown here is derived from an EMBL/GenBank/DDBJ whole genome shotgun (WGS) entry which is preliminary data.</text>
</comment>
<evidence type="ECO:0000256" key="3">
    <source>
        <dbReference type="ARBA" id="ARBA00022946"/>
    </source>
</evidence>
<dbReference type="Gene3D" id="1.25.40.20">
    <property type="entry name" value="Ankyrin repeat-containing domain"/>
    <property type="match status" value="2"/>
</dbReference>
<dbReference type="PROSITE" id="PS50088">
    <property type="entry name" value="ANK_REPEAT"/>
    <property type="match status" value="2"/>
</dbReference>
<evidence type="ECO:0000256" key="2">
    <source>
        <dbReference type="ARBA" id="ARBA00022737"/>
    </source>
</evidence>
<protein>
    <submittedName>
        <fullName evidence="7">Uncharacterized protein</fullName>
    </submittedName>
</protein>
<dbReference type="Proteomes" id="UP000198406">
    <property type="component" value="Unassembled WGS sequence"/>
</dbReference>
<dbReference type="InParanoid" id="A0A1Z5K8B8"/>
<organism evidence="7 8">
    <name type="scientific">Fistulifera solaris</name>
    <name type="common">Oleaginous diatom</name>
    <dbReference type="NCBI Taxonomy" id="1519565"/>
    <lineage>
        <taxon>Eukaryota</taxon>
        <taxon>Sar</taxon>
        <taxon>Stramenopiles</taxon>
        <taxon>Ochrophyta</taxon>
        <taxon>Bacillariophyta</taxon>
        <taxon>Bacillariophyceae</taxon>
        <taxon>Bacillariophycidae</taxon>
        <taxon>Naviculales</taxon>
        <taxon>Naviculaceae</taxon>
        <taxon>Fistulifera</taxon>
    </lineage>
</organism>
<dbReference type="Pfam" id="PF02536">
    <property type="entry name" value="mTERF"/>
    <property type="match status" value="1"/>
</dbReference>
<dbReference type="EMBL" id="BDSP01000184">
    <property type="protein sequence ID" value="GAX22487.1"/>
    <property type="molecule type" value="Genomic_DNA"/>
</dbReference>
<sequence length="490" mass="55625">MMKLLRLKWLLYSFVSVKYVRSWISSFSARQQCTTRFSVPAADSKNKPHIQRVTQPRPARRLNHVFKYLYRHTYNATIHTADPVTYLKDYGGYTTEQIFQMNQSFPPLLTLSVQQQVHPKMEFLRHTLGISDPSQVDLPPYYWGARLEKILAPRHAFLVHHRLPHGPELFRANSTLFLDFMLHARNAKSFAALCQRWQQQYTTTQAQFTHQKVEAFDTLFGRGLMAAARNEWHQNCYNNSTTWALQHNAPTAAQLIDLLYQHGANLHERDYQGATLLHWASGTGYFEGVEMLIRLGLSVQDTAARDGATPLHWSAAGTTAREFGTFGHPDVCDYLIQRIPEQQQLAYVNQCTKDGNSPLMWASWSGTLKTVKLLASYGAQAQNVTNRNGCTVAHWAASGGNVDVCRYLHEVLRVDFSVSNHGGNTPLTHAVAFGRSEVVKWLSSIRVTDDDEDGTAALELAKSFVQWQEGDARRTKILQLLDSDNTREEG</sequence>
<comment type="similarity">
    <text evidence="1">Belongs to the mTERF family.</text>
</comment>
<feature type="chain" id="PRO_5013392025" evidence="6">
    <location>
        <begin position="23"/>
        <end position="490"/>
    </location>
</feature>
<evidence type="ECO:0000256" key="4">
    <source>
        <dbReference type="ARBA" id="ARBA00023043"/>
    </source>
</evidence>
<evidence type="ECO:0000313" key="7">
    <source>
        <dbReference type="EMBL" id="GAX22487.1"/>
    </source>
</evidence>
<feature type="repeat" description="ANK" evidence="5">
    <location>
        <begin position="354"/>
        <end position="386"/>
    </location>
</feature>
<feature type="signal peptide" evidence="6">
    <location>
        <begin position="1"/>
        <end position="22"/>
    </location>
</feature>
<dbReference type="Gene3D" id="1.25.70.10">
    <property type="entry name" value="Transcription termination factor 3, mitochondrial"/>
    <property type="match status" value="1"/>
</dbReference>
<dbReference type="InterPro" id="IPR038538">
    <property type="entry name" value="MTERF_sf"/>
</dbReference>
<keyword evidence="4 5" id="KW-0040">ANK repeat</keyword>
<evidence type="ECO:0000256" key="6">
    <source>
        <dbReference type="SAM" id="SignalP"/>
    </source>
</evidence>
<dbReference type="InterPro" id="IPR003690">
    <property type="entry name" value="MTERF"/>
</dbReference>
<dbReference type="GO" id="GO:0003676">
    <property type="term" value="F:nucleic acid binding"/>
    <property type="evidence" value="ECO:0007669"/>
    <property type="project" value="InterPro"/>
</dbReference>
<dbReference type="InterPro" id="IPR002110">
    <property type="entry name" value="Ankyrin_rpt"/>
</dbReference>
<proteinExistence type="inferred from homology"/>
<dbReference type="SMART" id="SM00248">
    <property type="entry name" value="ANK"/>
    <property type="match status" value="6"/>
</dbReference>
<accession>A0A1Z5K8B8</accession>
<keyword evidence="3" id="KW-0809">Transit peptide</keyword>
<keyword evidence="2" id="KW-0677">Repeat</keyword>
<evidence type="ECO:0000256" key="1">
    <source>
        <dbReference type="ARBA" id="ARBA00007692"/>
    </source>
</evidence>
<keyword evidence="8" id="KW-1185">Reference proteome</keyword>
<reference evidence="7 8" key="1">
    <citation type="journal article" date="2015" name="Plant Cell">
        <title>Oil accumulation by the oleaginous diatom Fistulifera solaris as revealed by the genome and transcriptome.</title>
        <authorList>
            <person name="Tanaka T."/>
            <person name="Maeda Y."/>
            <person name="Veluchamy A."/>
            <person name="Tanaka M."/>
            <person name="Abida H."/>
            <person name="Marechal E."/>
            <person name="Bowler C."/>
            <person name="Muto M."/>
            <person name="Sunaga Y."/>
            <person name="Tanaka M."/>
            <person name="Yoshino T."/>
            <person name="Taniguchi T."/>
            <person name="Fukuda Y."/>
            <person name="Nemoto M."/>
            <person name="Matsumoto M."/>
            <person name="Wong P.S."/>
            <person name="Aburatani S."/>
            <person name="Fujibuchi W."/>
        </authorList>
    </citation>
    <scope>NUCLEOTIDE SEQUENCE [LARGE SCALE GENOMIC DNA]</scope>
    <source>
        <strain evidence="7 8">JPCC DA0580</strain>
    </source>
</reference>
<evidence type="ECO:0000256" key="5">
    <source>
        <dbReference type="PROSITE-ProRule" id="PRU00023"/>
    </source>
</evidence>
<keyword evidence="6" id="KW-0732">Signal</keyword>
<dbReference type="OrthoDB" id="41909at2759"/>